<gene>
    <name evidence="4" type="ORF">ELE36_17965</name>
</gene>
<evidence type="ECO:0000259" key="3">
    <source>
        <dbReference type="PROSITE" id="PS50110"/>
    </source>
</evidence>
<dbReference type="EMBL" id="CP035704">
    <property type="protein sequence ID" value="QBB72102.1"/>
    <property type="molecule type" value="Genomic_DNA"/>
</dbReference>
<comment type="caution">
    <text evidence="2">Lacks conserved residue(s) required for the propagation of feature annotation.</text>
</comment>
<dbReference type="SMART" id="SM00448">
    <property type="entry name" value="REC"/>
    <property type="match status" value="1"/>
</dbReference>
<feature type="domain" description="Response regulatory" evidence="3">
    <location>
        <begin position="312"/>
        <end position="428"/>
    </location>
</feature>
<keyword evidence="1" id="KW-0597">Phosphoprotein</keyword>
<proteinExistence type="predicted"/>
<dbReference type="SUPFAM" id="SSF52172">
    <property type="entry name" value="CheY-like"/>
    <property type="match status" value="1"/>
</dbReference>
<name>A0A411HNR7_9GAMM</name>
<dbReference type="InterPro" id="IPR001789">
    <property type="entry name" value="Sig_transdc_resp-reg_receiver"/>
</dbReference>
<reference evidence="4 5" key="1">
    <citation type="submission" date="2019-01" db="EMBL/GenBank/DDBJ databases">
        <title>Pseudolysobacter antarctica gen. nov., sp. nov., isolated from Fildes Peninsula, Antarctica.</title>
        <authorList>
            <person name="Wei Z."/>
            <person name="Peng F."/>
        </authorList>
    </citation>
    <scope>NUCLEOTIDE SEQUENCE [LARGE SCALE GENOMIC DNA]</scope>
    <source>
        <strain evidence="4 5">AQ6-296</strain>
    </source>
</reference>
<evidence type="ECO:0000256" key="2">
    <source>
        <dbReference type="PROSITE-ProRule" id="PRU00169"/>
    </source>
</evidence>
<keyword evidence="5" id="KW-1185">Reference proteome</keyword>
<dbReference type="Gene3D" id="3.40.50.2300">
    <property type="match status" value="1"/>
</dbReference>
<sequence>MSHAATPAESSTHFQRLLPDWLNAMHLRAQRLERDGWDINMLQLLHDDARALAQNCERFGATDFCASLTELQQQLQSHVQEQTLPQTAQSLLLLQKMRLIAAKAIKPGPSKPRPPAKAPIAAGKFGDHDGSPILLDAATHAELIAAFPSAQTLAQNAVQNASVLSRGLFDDSEFTPQHTSTARPQRYRIFHFSDGNALMRSFDPLLEMEGHVVSVMLTVDNVLAALAQEAPNLLIIDPSLLSHLETLRTAALARGNHIHPLRLLSFCSIDNPKLQQAVIRAGIDVLIALPARIEYTLERIRSTLADDNKALRILIVQDDDVQLARSEETLDEAGLQTLAMPSAFLALAQMESFNPDLILTELHLAECTVVELIRLIRARQQFAATPIIVISDSPDPELRALALAAGGDDVISRPIDPQQLIAVIHARLQRNQQLVRHKALSTSSHETRGGY</sequence>
<protein>
    <submittedName>
        <fullName evidence="4">Response regulator</fullName>
    </submittedName>
</protein>
<accession>A0A411HNR7</accession>
<evidence type="ECO:0000313" key="4">
    <source>
        <dbReference type="EMBL" id="QBB72102.1"/>
    </source>
</evidence>
<dbReference type="RefSeq" id="WP_129835748.1">
    <property type="nucleotide sequence ID" value="NZ_CP035704.1"/>
</dbReference>
<dbReference type="KEGG" id="xbc:ELE36_17965"/>
<evidence type="ECO:0000256" key="1">
    <source>
        <dbReference type="ARBA" id="ARBA00022553"/>
    </source>
</evidence>
<dbReference type="InterPro" id="IPR011006">
    <property type="entry name" value="CheY-like_superfamily"/>
</dbReference>
<dbReference type="InterPro" id="IPR050595">
    <property type="entry name" value="Bact_response_regulator"/>
</dbReference>
<organism evidence="4 5">
    <name type="scientific">Pseudolysobacter antarcticus</name>
    <dbReference type="NCBI Taxonomy" id="2511995"/>
    <lineage>
        <taxon>Bacteria</taxon>
        <taxon>Pseudomonadati</taxon>
        <taxon>Pseudomonadota</taxon>
        <taxon>Gammaproteobacteria</taxon>
        <taxon>Lysobacterales</taxon>
        <taxon>Rhodanobacteraceae</taxon>
        <taxon>Pseudolysobacter</taxon>
    </lineage>
</organism>
<dbReference type="Proteomes" id="UP000291562">
    <property type="component" value="Chromosome"/>
</dbReference>
<evidence type="ECO:0000313" key="5">
    <source>
        <dbReference type="Proteomes" id="UP000291562"/>
    </source>
</evidence>
<dbReference type="GO" id="GO:0000160">
    <property type="term" value="P:phosphorelay signal transduction system"/>
    <property type="evidence" value="ECO:0007669"/>
    <property type="project" value="InterPro"/>
</dbReference>
<dbReference type="PANTHER" id="PTHR44591">
    <property type="entry name" value="STRESS RESPONSE REGULATOR PROTEIN 1"/>
    <property type="match status" value="1"/>
</dbReference>
<dbReference type="PANTHER" id="PTHR44591:SF3">
    <property type="entry name" value="RESPONSE REGULATORY DOMAIN-CONTAINING PROTEIN"/>
    <property type="match status" value="1"/>
</dbReference>
<dbReference type="Pfam" id="PF00072">
    <property type="entry name" value="Response_reg"/>
    <property type="match status" value="1"/>
</dbReference>
<dbReference type="AlphaFoldDB" id="A0A411HNR7"/>
<dbReference type="OrthoDB" id="9812260at2"/>
<dbReference type="PROSITE" id="PS50110">
    <property type="entry name" value="RESPONSE_REGULATORY"/>
    <property type="match status" value="1"/>
</dbReference>